<dbReference type="GO" id="GO:0005739">
    <property type="term" value="C:mitochondrion"/>
    <property type="evidence" value="ECO:0007669"/>
    <property type="project" value="GOC"/>
</dbReference>
<keyword evidence="3" id="KW-1185">Reference proteome</keyword>
<dbReference type="Gene3D" id="1.25.40.10">
    <property type="entry name" value="Tetratricopeptide repeat domain"/>
    <property type="match status" value="1"/>
</dbReference>
<dbReference type="SUPFAM" id="SSF48452">
    <property type="entry name" value="TPR-like"/>
    <property type="match status" value="1"/>
</dbReference>
<feature type="compositionally biased region" description="Basic and acidic residues" evidence="1">
    <location>
        <begin position="352"/>
        <end position="369"/>
    </location>
</feature>
<reference evidence="4" key="2">
    <citation type="submission" date="2023-11" db="UniProtKB">
        <authorList>
            <consortium name="WormBaseParasite"/>
        </authorList>
    </citation>
    <scope>IDENTIFICATION</scope>
</reference>
<sequence>MESVFGDKYNFLDVVYCFRRVFDVLLVVLWGLAPFTGFVAILIFLITNVCFVYAYDAVYQRVADNEYGRPGEIVEDRPVVAFASFMVSGELTTQLGMVSQHSVLYFVKDIKREVTGSDLSYVQAGDGSLCFCTILELNPKSTSLLLEYCSLCSLNNMAQCHMIMLNNNSHFRMLLGNVPDITEHGRTQTSGQPSLRHIIENILQGSIRGDVYKIEIRCDTERDGQKHHSDFTMSLRVDYVLAPPACMKNTHVKTKELKSDPRENTTMDWNPDLPVHWLYRAWDMKERGSWLINHHLKTVTSNCEKLNDKSELCKYIWQSAFTCYSRALQLVSLCHWAEQTCRTDESSSSISDNDKSSCTKSENRRDSKDSIQVLSGEKSITIIPTNASGDNLNSSEYIDCDHFGSAGYKTSYSLDCQPVRLEFILLSNIALCQLKVGSNEYCVQNCSQALYLLARENKSIPYSNDYNDMCKAELFSFEKIKFYLENFQITCRDVYKVLFRRAQANYNLGKMDEAKLDLQICIQLDKDQLMILEGKTEKNEEIKAVKSLTASDEQGNNANC</sequence>
<accession>A0AA85IRX2</accession>
<evidence type="ECO:0000256" key="1">
    <source>
        <dbReference type="SAM" id="MobiDB-lite"/>
    </source>
</evidence>
<reference evidence="3" key="1">
    <citation type="submission" date="2022-06" db="EMBL/GenBank/DDBJ databases">
        <authorList>
            <person name="Berger JAMES D."/>
            <person name="Berger JAMES D."/>
        </authorList>
    </citation>
    <scope>NUCLEOTIDE SEQUENCE [LARGE SCALE GENOMIC DNA]</scope>
</reference>
<evidence type="ECO:0000313" key="3">
    <source>
        <dbReference type="Proteomes" id="UP000050795"/>
    </source>
</evidence>
<dbReference type="AlphaFoldDB" id="A0AA85IRX2"/>
<protein>
    <submittedName>
        <fullName evidence="4">Mab-21 domain-containing protein</fullName>
    </submittedName>
</protein>
<dbReference type="PANTHER" id="PTHR12906">
    <property type="entry name" value="PROTEIN C20ORF24 RAB5-INTERACTING PROTEIN"/>
    <property type="match status" value="1"/>
</dbReference>
<dbReference type="InterPro" id="IPR011990">
    <property type="entry name" value="TPR-like_helical_dom_sf"/>
</dbReference>
<dbReference type="SMART" id="SM00028">
    <property type="entry name" value="TPR"/>
    <property type="match status" value="2"/>
</dbReference>
<dbReference type="GO" id="GO:0097250">
    <property type="term" value="P:mitochondrial respirasome assembly"/>
    <property type="evidence" value="ECO:0007669"/>
    <property type="project" value="InterPro"/>
</dbReference>
<feature type="transmembrane region" description="Helical" evidence="2">
    <location>
        <begin position="21"/>
        <end position="46"/>
    </location>
</feature>
<feature type="region of interest" description="Disordered" evidence="1">
    <location>
        <begin position="345"/>
        <end position="371"/>
    </location>
</feature>
<dbReference type="PANTHER" id="PTHR12906:SF0">
    <property type="entry name" value="GEL COMPLEX SUBUNIT OPTI"/>
    <property type="match status" value="1"/>
</dbReference>
<dbReference type="InterPro" id="IPR010742">
    <property type="entry name" value="RCAF1"/>
</dbReference>
<name>A0AA85IRX2_TRIRE</name>
<dbReference type="WBParaSite" id="TREG1_103800.1">
    <property type="protein sequence ID" value="TREG1_103800.1"/>
    <property type="gene ID" value="TREG1_103800"/>
</dbReference>
<organism evidence="3 4">
    <name type="scientific">Trichobilharzia regenti</name>
    <name type="common">Nasal bird schistosome</name>
    <dbReference type="NCBI Taxonomy" id="157069"/>
    <lineage>
        <taxon>Eukaryota</taxon>
        <taxon>Metazoa</taxon>
        <taxon>Spiralia</taxon>
        <taxon>Lophotrochozoa</taxon>
        <taxon>Platyhelminthes</taxon>
        <taxon>Trematoda</taxon>
        <taxon>Digenea</taxon>
        <taxon>Strigeidida</taxon>
        <taxon>Schistosomatoidea</taxon>
        <taxon>Schistosomatidae</taxon>
        <taxon>Trichobilharzia</taxon>
    </lineage>
</organism>
<proteinExistence type="predicted"/>
<evidence type="ECO:0000256" key="2">
    <source>
        <dbReference type="SAM" id="Phobius"/>
    </source>
</evidence>
<keyword evidence="2" id="KW-1133">Transmembrane helix</keyword>
<evidence type="ECO:0000313" key="4">
    <source>
        <dbReference type="WBParaSite" id="TREG1_103800.1"/>
    </source>
</evidence>
<dbReference type="InterPro" id="IPR019734">
    <property type="entry name" value="TPR_rpt"/>
</dbReference>
<dbReference type="Proteomes" id="UP000050795">
    <property type="component" value="Unassembled WGS sequence"/>
</dbReference>
<keyword evidence="2" id="KW-0472">Membrane</keyword>
<keyword evidence="2" id="KW-0812">Transmembrane</keyword>